<dbReference type="SUPFAM" id="SSF57302">
    <property type="entry name" value="Snake toxin-like"/>
    <property type="match status" value="1"/>
</dbReference>
<evidence type="ECO:0000259" key="3">
    <source>
        <dbReference type="Pfam" id="PF00021"/>
    </source>
</evidence>
<reference evidence="5" key="1">
    <citation type="submission" date="2025-08" db="UniProtKB">
        <authorList>
            <consortium name="RefSeq"/>
        </authorList>
    </citation>
    <scope>IDENTIFICATION</scope>
</reference>
<dbReference type="Pfam" id="PF00021">
    <property type="entry name" value="UPAR_LY6"/>
    <property type="match status" value="1"/>
</dbReference>
<dbReference type="Gene3D" id="2.10.60.10">
    <property type="entry name" value="CD59"/>
    <property type="match status" value="1"/>
</dbReference>
<feature type="chain" id="PRO_5027640690" evidence="2">
    <location>
        <begin position="24"/>
        <end position="99"/>
    </location>
</feature>
<evidence type="ECO:0000256" key="2">
    <source>
        <dbReference type="SAM" id="SignalP"/>
    </source>
</evidence>
<feature type="domain" description="UPAR/Ly6" evidence="3">
    <location>
        <begin position="23"/>
        <end position="98"/>
    </location>
</feature>
<dbReference type="CDD" id="cd23580">
    <property type="entry name" value="TFP_LU_ECD_PATE4"/>
    <property type="match status" value="1"/>
</dbReference>
<evidence type="ECO:0000313" key="4">
    <source>
        <dbReference type="Proteomes" id="UP000515126"/>
    </source>
</evidence>
<dbReference type="RefSeq" id="XP_021009894.1">
    <property type="nucleotide sequence ID" value="XM_021154235.1"/>
</dbReference>
<dbReference type="InterPro" id="IPR016054">
    <property type="entry name" value="LY6_UPA_recep-like"/>
</dbReference>
<protein>
    <submittedName>
        <fullName evidence="5">Prostate and testis expressed protein 4-like</fullName>
    </submittedName>
</protein>
<proteinExistence type="predicted"/>
<keyword evidence="4" id="KW-1185">Reference proteome</keyword>
<feature type="signal peptide" evidence="2">
    <location>
        <begin position="1"/>
        <end position="23"/>
    </location>
</feature>
<name>A0A6P5P6T3_MUSCR</name>
<evidence type="ECO:0000256" key="1">
    <source>
        <dbReference type="ARBA" id="ARBA00022729"/>
    </source>
</evidence>
<dbReference type="Proteomes" id="UP000515126">
    <property type="component" value="Unplaced"/>
</dbReference>
<dbReference type="InterPro" id="IPR045860">
    <property type="entry name" value="Snake_toxin-like_sf"/>
</dbReference>
<organism evidence="4 5">
    <name type="scientific">Mus caroli</name>
    <name type="common">Ryukyu mouse</name>
    <name type="synonym">Ricefield mouse</name>
    <dbReference type="NCBI Taxonomy" id="10089"/>
    <lineage>
        <taxon>Eukaryota</taxon>
        <taxon>Metazoa</taxon>
        <taxon>Chordata</taxon>
        <taxon>Craniata</taxon>
        <taxon>Vertebrata</taxon>
        <taxon>Euteleostomi</taxon>
        <taxon>Mammalia</taxon>
        <taxon>Eutheria</taxon>
        <taxon>Euarchontoglires</taxon>
        <taxon>Glires</taxon>
        <taxon>Rodentia</taxon>
        <taxon>Myomorpha</taxon>
        <taxon>Muroidea</taxon>
        <taxon>Muridae</taxon>
        <taxon>Murinae</taxon>
        <taxon>Mus</taxon>
        <taxon>Mus</taxon>
    </lineage>
</organism>
<dbReference type="AlphaFoldDB" id="A0A6P5P6T3"/>
<gene>
    <name evidence="5" type="primary">LOC110287676</name>
</gene>
<accession>A0A6P5P6T3</accession>
<evidence type="ECO:0000313" key="5">
    <source>
        <dbReference type="RefSeq" id="XP_021009894.1"/>
    </source>
</evidence>
<keyword evidence="1 2" id="KW-0732">Signal</keyword>
<dbReference type="GeneID" id="110287676"/>
<sequence length="99" mass="11245">MNPVTKFSILLIMTLCFLCSTEGLICNVCEKSQDSKCTMLQRRCFAKPGESCTTVSYFLGSRHVFSRQGCLPQCKETQYNRGKKLISVMCCEQNFCNSF</sequence>
<dbReference type="KEGG" id="mcal:110287676"/>